<dbReference type="Pfam" id="PF10442">
    <property type="entry name" value="FIST_C"/>
    <property type="match status" value="1"/>
</dbReference>
<keyword evidence="4" id="KW-0808">Transferase</keyword>
<accession>A0A6L6GT37</accession>
<organism evidence="4 5">
    <name type="scientific">Erwinia sorbitola</name>
    <dbReference type="NCBI Taxonomy" id="2681984"/>
    <lineage>
        <taxon>Bacteria</taxon>
        <taxon>Pseudomonadati</taxon>
        <taxon>Pseudomonadota</taxon>
        <taxon>Gammaproteobacteria</taxon>
        <taxon>Enterobacterales</taxon>
        <taxon>Erwiniaceae</taxon>
        <taxon>Erwinia</taxon>
    </lineage>
</organism>
<dbReference type="SMART" id="SM00897">
    <property type="entry name" value="FIST"/>
    <property type="match status" value="1"/>
</dbReference>
<feature type="domain" description="FIST" evidence="1">
    <location>
        <begin position="30"/>
        <end position="225"/>
    </location>
</feature>
<sequence>MNTQPKYASSALQDPVAAVAEFASQLNNKDIDTVLFFCSPDYDLEVLGQELKKTFTRSCIGCTSSGQIGTEGFQHSGLVGIGLGRGFRTHSFIIQPLVEYSAVVADIAETIRSDTEARPNMQRFGLLLVDGLSMAEEHLAANLYQQIGNVPIIGGSAGDDLRFEKTHIYDGNGHFISNAAVFAVVETHNPVATFKVQHFEPSEVELIITEADPEKRLILEINGEPAAQVYAEALGLEVHELTPTVFSRNPLVLSFGDEPYVRSIQKINEDLSITCYCAIEEGLIVAIGAAKDPVQTFRQAFAKVREIIPEPTVIIGCDCILRRLQFEQEGLQQQIGSVMIENRVVGFSTYGEQYNGLHVNQTFTGVAIGGKHSA</sequence>
<dbReference type="PANTHER" id="PTHR40252:SF2">
    <property type="entry name" value="BLR0328 PROTEIN"/>
    <property type="match status" value="1"/>
</dbReference>
<dbReference type="EMBL" id="CP046509">
    <property type="protein sequence ID" value="QGU86671.1"/>
    <property type="molecule type" value="Genomic_DNA"/>
</dbReference>
<dbReference type="Pfam" id="PF08495">
    <property type="entry name" value="FIST"/>
    <property type="match status" value="1"/>
</dbReference>
<evidence type="ECO:0000313" key="5">
    <source>
        <dbReference type="Proteomes" id="UP000424752"/>
    </source>
</evidence>
<reference evidence="4 5" key="2">
    <citation type="submission" date="2019-12" db="EMBL/GenBank/DDBJ databases">
        <title>Erwinia sp. nov., isolated from droppings of birds in the Qinghai-Tiebt plateau of China.</title>
        <authorList>
            <person name="Ge Y."/>
        </authorList>
    </citation>
    <scope>NUCLEOTIDE SEQUENCE [LARGE SCALE GENOMIC DNA]</scope>
    <source>
        <strain evidence="4 5">J780</strain>
    </source>
</reference>
<dbReference type="EMBL" id="WLZX01000007">
    <property type="protein sequence ID" value="MTD28564.1"/>
    <property type="molecule type" value="Genomic_DNA"/>
</dbReference>
<dbReference type="InterPro" id="IPR019494">
    <property type="entry name" value="FIST_C"/>
</dbReference>
<dbReference type="AlphaFoldDB" id="A0A6I6EJA1"/>
<keyword evidence="6" id="KW-1185">Reference proteome</keyword>
<dbReference type="RefSeq" id="WP_156287008.1">
    <property type="nucleotide sequence ID" value="NZ_CP046509.1"/>
</dbReference>
<keyword evidence="4" id="KW-0418">Kinase</keyword>
<dbReference type="InterPro" id="IPR013702">
    <property type="entry name" value="FIST_domain_N"/>
</dbReference>
<name>A0A6I6EJA1_9GAMM</name>
<protein>
    <submittedName>
        <fullName evidence="4">Histidine kinase</fullName>
    </submittedName>
</protein>
<evidence type="ECO:0000313" key="6">
    <source>
        <dbReference type="Proteomes" id="UP000480164"/>
    </source>
</evidence>
<proteinExistence type="predicted"/>
<dbReference type="SMART" id="SM01204">
    <property type="entry name" value="FIST_C"/>
    <property type="match status" value="1"/>
</dbReference>
<gene>
    <name evidence="3" type="ORF">GK011_16635</name>
    <name evidence="4" type="ORF">GN242_05315</name>
</gene>
<reference evidence="3 6" key="1">
    <citation type="submission" date="2019-11" db="EMBL/GenBank/DDBJ databases">
        <title>Erwinia sp. nov., isolated from feces of birds in Tibet plateau of China.</title>
        <authorList>
            <person name="Ge Y."/>
        </authorList>
    </citation>
    <scope>NUCLEOTIDE SEQUENCE [LARGE SCALE GENOMIC DNA]</scope>
    <source>
        <strain evidence="3 6">J316</strain>
    </source>
</reference>
<dbReference type="GO" id="GO:0016301">
    <property type="term" value="F:kinase activity"/>
    <property type="evidence" value="ECO:0007669"/>
    <property type="project" value="UniProtKB-KW"/>
</dbReference>
<dbReference type="Proteomes" id="UP000480164">
    <property type="component" value="Unassembled WGS sequence"/>
</dbReference>
<feature type="domain" description="FIST C-domain" evidence="2">
    <location>
        <begin position="226"/>
        <end position="356"/>
    </location>
</feature>
<evidence type="ECO:0000313" key="3">
    <source>
        <dbReference type="EMBL" id="MTD28564.1"/>
    </source>
</evidence>
<evidence type="ECO:0000313" key="4">
    <source>
        <dbReference type="EMBL" id="QGU86671.1"/>
    </source>
</evidence>
<accession>A0A6I6EJA1</accession>
<dbReference type="PANTHER" id="PTHR40252">
    <property type="entry name" value="BLR0328 PROTEIN"/>
    <property type="match status" value="1"/>
</dbReference>
<evidence type="ECO:0000259" key="2">
    <source>
        <dbReference type="SMART" id="SM01204"/>
    </source>
</evidence>
<evidence type="ECO:0000259" key="1">
    <source>
        <dbReference type="SMART" id="SM00897"/>
    </source>
</evidence>
<dbReference type="KEGG" id="erwi:GN242_05315"/>
<dbReference type="Proteomes" id="UP000424752">
    <property type="component" value="Chromosome"/>
</dbReference>